<proteinExistence type="inferred from homology"/>
<evidence type="ECO:0000313" key="11">
    <source>
        <dbReference type="Proteomes" id="UP000261520"/>
    </source>
</evidence>
<comment type="subcellular location">
    <subcellularLocation>
        <location evidence="1">Cytoplasm</location>
    </subcellularLocation>
</comment>
<evidence type="ECO:0000256" key="5">
    <source>
        <dbReference type="ARBA" id="ARBA00022900"/>
    </source>
</evidence>
<keyword evidence="11" id="KW-1185">Reference proteome</keyword>
<dbReference type="PANTHER" id="PTHR11461:SF204">
    <property type="entry name" value="SERPIN B6"/>
    <property type="match status" value="1"/>
</dbReference>
<protein>
    <recommendedName>
        <fullName evidence="8">Serpin B6</fullName>
    </recommendedName>
</protein>
<dbReference type="Pfam" id="PF00079">
    <property type="entry name" value="Serpin"/>
    <property type="match status" value="1"/>
</dbReference>
<reference evidence="10" key="2">
    <citation type="submission" date="2025-09" db="UniProtKB">
        <authorList>
            <consortium name="Ensembl"/>
        </authorList>
    </citation>
    <scope>IDENTIFICATION</scope>
</reference>
<dbReference type="SUPFAM" id="SSF56574">
    <property type="entry name" value="Serpins"/>
    <property type="match status" value="1"/>
</dbReference>
<accession>A0A3B4AS20</accession>
<evidence type="ECO:0000256" key="8">
    <source>
        <dbReference type="ARBA" id="ARBA00039202"/>
    </source>
</evidence>
<comment type="subunit">
    <text evidence="7">Forms a complex with the monomeric form of beta-tryptase.</text>
</comment>
<reference evidence="10" key="1">
    <citation type="submission" date="2025-08" db="UniProtKB">
        <authorList>
            <consortium name="Ensembl"/>
        </authorList>
    </citation>
    <scope>IDENTIFICATION</scope>
</reference>
<dbReference type="Gene3D" id="2.30.39.10">
    <property type="entry name" value="Alpha-1-antitrypsin, domain 1"/>
    <property type="match status" value="2"/>
</dbReference>
<keyword evidence="3" id="KW-0963">Cytoplasm</keyword>
<keyword evidence="5" id="KW-0722">Serine protease inhibitor</keyword>
<dbReference type="InterPro" id="IPR023796">
    <property type="entry name" value="Serpin_dom"/>
</dbReference>
<name>A0A3B4AS20_9GOBI</name>
<comment type="similarity">
    <text evidence="2">Belongs to the serpin family. Ov-serpin subfamily.</text>
</comment>
<organism evidence="10 11">
    <name type="scientific">Periophthalmus magnuspinnatus</name>
    <dbReference type="NCBI Taxonomy" id="409849"/>
    <lineage>
        <taxon>Eukaryota</taxon>
        <taxon>Metazoa</taxon>
        <taxon>Chordata</taxon>
        <taxon>Craniata</taxon>
        <taxon>Vertebrata</taxon>
        <taxon>Euteleostomi</taxon>
        <taxon>Actinopterygii</taxon>
        <taxon>Neopterygii</taxon>
        <taxon>Teleostei</taxon>
        <taxon>Neoteleostei</taxon>
        <taxon>Acanthomorphata</taxon>
        <taxon>Gobiaria</taxon>
        <taxon>Gobiiformes</taxon>
        <taxon>Gobioidei</taxon>
        <taxon>Gobiidae</taxon>
        <taxon>Oxudercinae</taxon>
        <taxon>Periophthalmus</taxon>
    </lineage>
</organism>
<evidence type="ECO:0000256" key="2">
    <source>
        <dbReference type="ARBA" id="ARBA00006426"/>
    </source>
</evidence>
<dbReference type="Ensembl" id="ENSPMGT00000021239.1">
    <property type="protein sequence ID" value="ENSPMGP00000019928.1"/>
    <property type="gene ID" value="ENSPMGG00000015440.1"/>
</dbReference>
<dbReference type="PROSITE" id="PS00284">
    <property type="entry name" value="SERPIN"/>
    <property type="match status" value="1"/>
</dbReference>
<evidence type="ECO:0000256" key="1">
    <source>
        <dbReference type="ARBA" id="ARBA00004496"/>
    </source>
</evidence>
<dbReference type="InterPro" id="IPR000215">
    <property type="entry name" value="Serpin_fam"/>
</dbReference>
<keyword evidence="6" id="KW-0007">Acetylation</keyword>
<dbReference type="SMART" id="SM00093">
    <property type="entry name" value="SERPIN"/>
    <property type="match status" value="1"/>
</dbReference>
<dbReference type="InterPro" id="IPR042178">
    <property type="entry name" value="Serpin_sf_1"/>
</dbReference>
<dbReference type="Proteomes" id="UP000261520">
    <property type="component" value="Unplaced"/>
</dbReference>
<dbReference type="GO" id="GO:0005737">
    <property type="term" value="C:cytoplasm"/>
    <property type="evidence" value="ECO:0007669"/>
    <property type="project" value="UniProtKB-SubCell"/>
</dbReference>
<dbReference type="Gene3D" id="3.30.497.10">
    <property type="entry name" value="Antithrombin, subunit I, domain 2"/>
    <property type="match status" value="1"/>
</dbReference>
<dbReference type="GO" id="GO:0005615">
    <property type="term" value="C:extracellular space"/>
    <property type="evidence" value="ECO:0007669"/>
    <property type="project" value="InterPro"/>
</dbReference>
<evidence type="ECO:0000256" key="4">
    <source>
        <dbReference type="ARBA" id="ARBA00022690"/>
    </source>
</evidence>
<dbReference type="PANTHER" id="PTHR11461">
    <property type="entry name" value="SERINE PROTEASE INHIBITOR, SERPIN"/>
    <property type="match status" value="1"/>
</dbReference>
<sequence>MATSDSLSKANISFTLDLFKTLGNQNKTSNVSFSPFSVSAALSMLLLGAKGSTANQMREVGLKGALYVHSSFAALLKELKNTDSLDVLSVANRLYGDQSCKFIKKFVEETRQLYDADVETMDFVKKAEEARIQMNCWVEKQTQGKIKDLLAKDAVNSTTKLVLVNAIYLKADWKNQFNKELTRNAEFSLNKCKTQTVKMMHQLDTFMLKTSCNDQIMFFLQVIELPYKYRNLSMLIFLPNGIEDSTTGLEKLEQQLTYESFVEWTRRDKMYLYQVDLSLPQFRIEQNYELSGVLKNMGMEDAFDYLKCDFSDLMVSQVVHRAFVDVNDRGTEAAAYTRSLVVQSCILPPPRVTFNADHPFIFFIRHNATSTILFAGRFCSEQ</sequence>
<evidence type="ECO:0000256" key="6">
    <source>
        <dbReference type="ARBA" id="ARBA00022990"/>
    </source>
</evidence>
<evidence type="ECO:0000256" key="3">
    <source>
        <dbReference type="ARBA" id="ARBA00022490"/>
    </source>
</evidence>
<dbReference type="GO" id="GO:0004867">
    <property type="term" value="F:serine-type endopeptidase inhibitor activity"/>
    <property type="evidence" value="ECO:0007669"/>
    <property type="project" value="UniProtKB-KW"/>
</dbReference>
<dbReference type="InterPro" id="IPR036186">
    <property type="entry name" value="Serpin_sf"/>
</dbReference>
<dbReference type="FunFam" id="2.30.39.10:FF:000001">
    <property type="entry name" value="Serpin family B member 2"/>
    <property type="match status" value="1"/>
</dbReference>
<dbReference type="AlphaFoldDB" id="A0A3B4AS20"/>
<dbReference type="InterPro" id="IPR023795">
    <property type="entry name" value="Serpin_CS"/>
</dbReference>
<dbReference type="InterPro" id="IPR042185">
    <property type="entry name" value="Serpin_sf_2"/>
</dbReference>
<evidence type="ECO:0000256" key="7">
    <source>
        <dbReference type="ARBA" id="ARBA00038828"/>
    </source>
</evidence>
<dbReference type="CDD" id="cd19956">
    <property type="entry name" value="serpinB"/>
    <property type="match status" value="1"/>
</dbReference>
<keyword evidence="4" id="KW-0646">Protease inhibitor</keyword>
<evidence type="ECO:0000313" key="10">
    <source>
        <dbReference type="Ensembl" id="ENSPMGP00000019928.1"/>
    </source>
</evidence>
<evidence type="ECO:0000259" key="9">
    <source>
        <dbReference type="SMART" id="SM00093"/>
    </source>
</evidence>
<feature type="domain" description="Serpin" evidence="9">
    <location>
        <begin position="16"/>
        <end position="381"/>
    </location>
</feature>
<dbReference type="FunFam" id="3.30.497.10:FF:000001">
    <property type="entry name" value="Serine protease inhibitor"/>
    <property type="match status" value="1"/>
</dbReference>